<keyword evidence="2" id="KW-1185">Reference proteome</keyword>
<organism evidence="1 2">
    <name type="scientific">Desulfofervidus auxilii</name>
    <dbReference type="NCBI Taxonomy" id="1621989"/>
    <lineage>
        <taxon>Bacteria</taxon>
        <taxon>Pseudomonadati</taxon>
        <taxon>Thermodesulfobacteriota</taxon>
        <taxon>Candidatus Desulfofervidia</taxon>
        <taxon>Candidatus Desulfofervidales</taxon>
        <taxon>Candidatus Desulfofervidaceae</taxon>
        <taxon>Candidatus Desulfofervidus</taxon>
    </lineage>
</organism>
<name>A0A7U4QJY5_DESA2</name>
<accession>A0A7U4QJY5</accession>
<evidence type="ECO:0000313" key="1">
    <source>
        <dbReference type="EMBL" id="AMM40725.1"/>
    </source>
</evidence>
<dbReference type="AlphaFoldDB" id="A0A7U4QJY5"/>
<gene>
    <name evidence="1" type="ORF">HS1_000921</name>
</gene>
<sequence>MKIEILATESLGVRGICCFVKTKKRKILIDPGIALGYKKTGLLPQNFLYCK</sequence>
<reference evidence="1 2" key="1">
    <citation type="submission" date="2015-10" db="EMBL/GenBank/DDBJ databases">
        <title>Candidatus Desulfofervidus auxilii, a hydrogenotrophic sulfate-reducing bacterium involved in the thermophilic anaerobic oxidation of methane.</title>
        <authorList>
            <person name="Krukenberg V."/>
            <person name="Richter M."/>
            <person name="Wegener G."/>
        </authorList>
    </citation>
    <scope>NUCLEOTIDE SEQUENCE [LARGE SCALE GENOMIC DNA]</scope>
    <source>
        <strain evidence="1 2">HS1</strain>
    </source>
</reference>
<dbReference type="EMBL" id="CP013015">
    <property type="protein sequence ID" value="AMM40725.1"/>
    <property type="molecule type" value="Genomic_DNA"/>
</dbReference>
<protein>
    <recommendedName>
        <fullName evidence="3">MBL fold metallo-hydrolase</fullName>
    </recommendedName>
</protein>
<dbReference type="KEGG" id="daw:HS1_000921"/>
<evidence type="ECO:0008006" key="3">
    <source>
        <dbReference type="Google" id="ProtNLM"/>
    </source>
</evidence>
<dbReference type="Proteomes" id="UP000070560">
    <property type="component" value="Chromosome"/>
</dbReference>
<evidence type="ECO:0000313" key="2">
    <source>
        <dbReference type="Proteomes" id="UP000070560"/>
    </source>
</evidence>
<proteinExistence type="predicted"/>